<dbReference type="Proteomes" id="UP000231742">
    <property type="component" value="Unassembled WGS sequence"/>
</dbReference>
<dbReference type="Pfam" id="PF01569">
    <property type="entry name" value="PAP2"/>
    <property type="match status" value="1"/>
</dbReference>
<organism evidence="3 4">
    <name type="scientific">Salinibacterium amurskyense</name>
    <dbReference type="NCBI Taxonomy" id="205941"/>
    <lineage>
        <taxon>Bacteria</taxon>
        <taxon>Bacillati</taxon>
        <taxon>Actinomycetota</taxon>
        <taxon>Actinomycetes</taxon>
        <taxon>Micrococcales</taxon>
        <taxon>Microbacteriaceae</taxon>
        <taxon>Salinibacterium</taxon>
    </lineage>
</organism>
<feature type="transmembrane region" description="Helical" evidence="1">
    <location>
        <begin position="72"/>
        <end position="97"/>
    </location>
</feature>
<dbReference type="PANTHER" id="PTHR14969">
    <property type="entry name" value="SPHINGOSINE-1-PHOSPHATE PHOSPHOHYDROLASE"/>
    <property type="match status" value="1"/>
</dbReference>
<dbReference type="SUPFAM" id="SSF48317">
    <property type="entry name" value="Acid phosphatase/Vanadium-dependent haloperoxidase"/>
    <property type="match status" value="1"/>
</dbReference>
<keyword evidence="1" id="KW-0812">Transmembrane</keyword>
<reference evidence="3 4" key="1">
    <citation type="submission" date="2017-11" db="EMBL/GenBank/DDBJ databases">
        <title>Genomic Encyclopedia of Archaeal and Bacterial Type Strains, Phase II (KMG-II): From Individual Species to Whole Genera.</title>
        <authorList>
            <person name="Goeker M."/>
        </authorList>
    </citation>
    <scope>NUCLEOTIDE SEQUENCE [LARGE SCALE GENOMIC DNA]</scope>
    <source>
        <strain evidence="3 4">DSM 16400</strain>
    </source>
</reference>
<evidence type="ECO:0000256" key="1">
    <source>
        <dbReference type="SAM" id="Phobius"/>
    </source>
</evidence>
<dbReference type="InterPro" id="IPR036938">
    <property type="entry name" value="PAP2/HPO_sf"/>
</dbReference>
<comment type="caution">
    <text evidence="3">The sequence shown here is derived from an EMBL/GenBank/DDBJ whole genome shotgun (WGS) entry which is preliminary data.</text>
</comment>
<feature type="transmembrane region" description="Helical" evidence="1">
    <location>
        <begin position="133"/>
        <end position="157"/>
    </location>
</feature>
<feature type="transmembrane region" description="Helical" evidence="1">
    <location>
        <begin position="21"/>
        <end position="42"/>
    </location>
</feature>
<dbReference type="PANTHER" id="PTHR14969:SF13">
    <property type="entry name" value="AT30094P"/>
    <property type="match status" value="1"/>
</dbReference>
<dbReference type="InterPro" id="IPR000326">
    <property type="entry name" value="PAP2/HPO"/>
</dbReference>
<feature type="transmembrane region" description="Helical" evidence="1">
    <location>
        <begin position="104"/>
        <end position="121"/>
    </location>
</feature>
<dbReference type="AlphaFoldDB" id="A0A2M9DA37"/>
<dbReference type="CDD" id="cd03392">
    <property type="entry name" value="PAP2_like_2"/>
    <property type="match status" value="1"/>
</dbReference>
<protein>
    <submittedName>
        <fullName evidence="3">Undecaprenyl-diphosphatase</fullName>
    </submittedName>
</protein>
<evidence type="ECO:0000313" key="3">
    <source>
        <dbReference type="EMBL" id="PJJ82574.1"/>
    </source>
</evidence>
<sequence>MVNSHPEVAAVESAHRVRRHWPLVSGCVALGLAVALGALIVLRENGNPLGIDSWWMTLLTENSNPVLQSVSLAMNFLGAGIVASFVVPGAIIILLLLRRRPWGALYFTLATVLTGGAVQLLKHLFARTRPDTILVTVDFGSFPSGHVGNAAVMAFSLAILFPRVWVWVAGTLYTIIMMLSRTYLGAHWLTDTVGALLLGVGIAVVVAAPLAAKIDGERRIRSSQV</sequence>
<dbReference type="RefSeq" id="WP_169925784.1">
    <property type="nucleotide sequence ID" value="NZ_BMZU01000001.1"/>
</dbReference>
<dbReference type="EMBL" id="PGFH01000001">
    <property type="protein sequence ID" value="PJJ82574.1"/>
    <property type="molecule type" value="Genomic_DNA"/>
</dbReference>
<name>A0A2M9DA37_9MICO</name>
<accession>A0A2M9DA37</accession>
<keyword evidence="1" id="KW-0472">Membrane</keyword>
<feature type="transmembrane region" description="Helical" evidence="1">
    <location>
        <begin position="164"/>
        <end position="186"/>
    </location>
</feature>
<feature type="domain" description="Phosphatidic acid phosphatase type 2/haloperoxidase" evidence="2">
    <location>
        <begin position="102"/>
        <end position="207"/>
    </location>
</feature>
<dbReference type="Gene3D" id="1.20.144.10">
    <property type="entry name" value="Phosphatidic acid phosphatase type 2/haloperoxidase"/>
    <property type="match status" value="2"/>
</dbReference>
<keyword evidence="1" id="KW-1133">Transmembrane helix</keyword>
<feature type="transmembrane region" description="Helical" evidence="1">
    <location>
        <begin position="192"/>
        <end position="212"/>
    </location>
</feature>
<keyword evidence="4" id="KW-1185">Reference proteome</keyword>
<dbReference type="SMART" id="SM00014">
    <property type="entry name" value="acidPPc"/>
    <property type="match status" value="1"/>
</dbReference>
<evidence type="ECO:0000313" key="4">
    <source>
        <dbReference type="Proteomes" id="UP000231742"/>
    </source>
</evidence>
<proteinExistence type="predicted"/>
<evidence type="ECO:0000259" key="2">
    <source>
        <dbReference type="SMART" id="SM00014"/>
    </source>
</evidence>
<gene>
    <name evidence="3" type="ORF">CLV85_1776</name>
</gene>